<dbReference type="SUPFAM" id="SSF57701">
    <property type="entry name" value="Zn2/Cys6 DNA-binding domain"/>
    <property type="match status" value="1"/>
</dbReference>
<dbReference type="GO" id="GO:0000978">
    <property type="term" value="F:RNA polymerase II cis-regulatory region sequence-specific DNA binding"/>
    <property type="evidence" value="ECO:0007669"/>
    <property type="project" value="TreeGrafter"/>
</dbReference>
<keyword evidence="3" id="KW-0804">Transcription</keyword>
<feature type="region of interest" description="Disordered" evidence="5">
    <location>
        <begin position="89"/>
        <end position="136"/>
    </location>
</feature>
<dbReference type="GO" id="GO:0006351">
    <property type="term" value="P:DNA-templated transcription"/>
    <property type="evidence" value="ECO:0007669"/>
    <property type="project" value="InterPro"/>
</dbReference>
<evidence type="ECO:0000256" key="4">
    <source>
        <dbReference type="ARBA" id="ARBA00023242"/>
    </source>
</evidence>
<dbReference type="Pfam" id="PF00172">
    <property type="entry name" value="Zn_clus"/>
    <property type="match status" value="1"/>
</dbReference>
<dbReference type="OrthoDB" id="2283488at2759"/>
<dbReference type="SMART" id="SM00066">
    <property type="entry name" value="GAL4"/>
    <property type="match status" value="1"/>
</dbReference>
<evidence type="ECO:0000256" key="2">
    <source>
        <dbReference type="ARBA" id="ARBA00023015"/>
    </source>
</evidence>
<evidence type="ECO:0000259" key="6">
    <source>
        <dbReference type="PROSITE" id="PS50048"/>
    </source>
</evidence>
<proteinExistence type="predicted"/>
<sequence>MPPSSVSVSPDSPQLQLTFEPPPRTRQKRGQVARACDRCRVHRVKCDSGKPCSNCKNRGGQCSYSGAMKAATLPHAYREIERLEQRVEELEQEKEREAEKPAAAVHQLQTPISLPPRSLSDGRGSETGGEQVMAGGPRPKRVWEGIYISTARSPQKTWYGSSSLFHFMGRIDAFLTVALQQSHLADCMHPDSASNLLESPTAVAAEEQAGQLTGPTDDPCTTGEYLTSTQEEYFLGLFWQSYYTSYPILDESEFKKYYRSLWATSDGQRKPSALADIVIALCMQYGMARLPSVERGLKATSRANVCNTDATIAGRWYYRRCQTLLSAELESPIISTLQCHILCSIYLCSASFQNMADSTCGLAVRTAYMLGLHQEPPQSMPRRESETRKRLWWTLYVLETKMSMNLGRPFLLHDSSTTCSLPADDREIAMLVGSSFAPLGENVTWLTWNLNNTKLLLAARSAYTSFYDGALDTFNEGNCQPITEPLEDWLKDVPGALKTQRQNKGVPFSTDRSALQIEQFAPLWLQRQRLLLELMYHNLCINLYRPSVSFAPATAQTPLADGMAMKCAAHAMALTHMMHQVLTSTSILAGWLEAFHWQWNAAMTLVGIVLAYPHDDSTGVARSTIDISLAVLEIFGNSFAVAAGAANILAELCAKVDVLIEESRGKNGGSGGGGGVRLDTMQLVKSYQEVDDESLMVGNFPALPSMDESLDFFDVNAPDFRGVLAQSIDIMATDMYDDFDLSGVNDGYLN</sequence>
<comment type="caution">
    <text evidence="7">The sequence shown here is derived from an EMBL/GenBank/DDBJ whole genome shotgun (WGS) entry which is preliminary data.</text>
</comment>
<dbReference type="Pfam" id="PF04082">
    <property type="entry name" value="Fungal_trans"/>
    <property type="match status" value="1"/>
</dbReference>
<organism evidence="7 8">
    <name type="scientific">Imshaugia aleurites</name>
    <dbReference type="NCBI Taxonomy" id="172621"/>
    <lineage>
        <taxon>Eukaryota</taxon>
        <taxon>Fungi</taxon>
        <taxon>Dikarya</taxon>
        <taxon>Ascomycota</taxon>
        <taxon>Pezizomycotina</taxon>
        <taxon>Lecanoromycetes</taxon>
        <taxon>OSLEUM clade</taxon>
        <taxon>Lecanoromycetidae</taxon>
        <taxon>Lecanorales</taxon>
        <taxon>Lecanorineae</taxon>
        <taxon>Parmeliaceae</taxon>
        <taxon>Imshaugia</taxon>
    </lineage>
</organism>
<protein>
    <recommendedName>
        <fullName evidence="6">Zn(2)-C6 fungal-type domain-containing protein</fullName>
    </recommendedName>
</protein>
<name>A0A8H3FM84_9LECA</name>
<feature type="domain" description="Zn(2)-C6 fungal-type" evidence="6">
    <location>
        <begin position="35"/>
        <end position="64"/>
    </location>
</feature>
<dbReference type="PROSITE" id="PS50048">
    <property type="entry name" value="ZN2_CY6_FUNGAL_2"/>
    <property type="match status" value="1"/>
</dbReference>
<dbReference type="GO" id="GO:0000981">
    <property type="term" value="F:DNA-binding transcription factor activity, RNA polymerase II-specific"/>
    <property type="evidence" value="ECO:0007669"/>
    <property type="project" value="InterPro"/>
</dbReference>
<dbReference type="GO" id="GO:0008270">
    <property type="term" value="F:zinc ion binding"/>
    <property type="evidence" value="ECO:0007669"/>
    <property type="project" value="InterPro"/>
</dbReference>
<dbReference type="Proteomes" id="UP000664534">
    <property type="component" value="Unassembled WGS sequence"/>
</dbReference>
<evidence type="ECO:0000313" key="7">
    <source>
        <dbReference type="EMBL" id="CAF9928571.1"/>
    </source>
</evidence>
<dbReference type="EMBL" id="CAJPDT010000050">
    <property type="protein sequence ID" value="CAF9928571.1"/>
    <property type="molecule type" value="Genomic_DNA"/>
</dbReference>
<dbReference type="CDD" id="cd12148">
    <property type="entry name" value="fungal_TF_MHR"/>
    <property type="match status" value="1"/>
</dbReference>
<dbReference type="GO" id="GO:0000435">
    <property type="term" value="P:positive regulation of transcription from RNA polymerase II promoter by galactose"/>
    <property type="evidence" value="ECO:0007669"/>
    <property type="project" value="TreeGrafter"/>
</dbReference>
<dbReference type="InterPro" id="IPR051127">
    <property type="entry name" value="Fungal_SecMet_Regulators"/>
</dbReference>
<dbReference type="GO" id="GO:0005634">
    <property type="term" value="C:nucleus"/>
    <property type="evidence" value="ECO:0007669"/>
    <property type="project" value="TreeGrafter"/>
</dbReference>
<feature type="compositionally biased region" description="Low complexity" evidence="5">
    <location>
        <begin position="1"/>
        <end position="13"/>
    </location>
</feature>
<keyword evidence="1" id="KW-0479">Metal-binding</keyword>
<evidence type="ECO:0000256" key="5">
    <source>
        <dbReference type="SAM" id="MobiDB-lite"/>
    </source>
</evidence>
<evidence type="ECO:0000313" key="8">
    <source>
        <dbReference type="Proteomes" id="UP000664534"/>
    </source>
</evidence>
<gene>
    <name evidence="7" type="ORF">IMSHALPRED_007689</name>
</gene>
<dbReference type="Gene3D" id="4.10.240.10">
    <property type="entry name" value="Zn(2)-C6 fungal-type DNA-binding domain"/>
    <property type="match status" value="1"/>
</dbReference>
<dbReference type="CDD" id="cd00067">
    <property type="entry name" value="GAL4"/>
    <property type="match status" value="1"/>
</dbReference>
<feature type="region of interest" description="Disordered" evidence="5">
    <location>
        <begin position="1"/>
        <end position="32"/>
    </location>
</feature>
<dbReference type="SMART" id="SM00906">
    <property type="entry name" value="Fungal_trans"/>
    <property type="match status" value="1"/>
</dbReference>
<dbReference type="InterPro" id="IPR001138">
    <property type="entry name" value="Zn2Cys6_DnaBD"/>
</dbReference>
<dbReference type="InterPro" id="IPR007219">
    <property type="entry name" value="XnlR_reg_dom"/>
</dbReference>
<keyword evidence="8" id="KW-1185">Reference proteome</keyword>
<dbReference type="PROSITE" id="PS00463">
    <property type="entry name" value="ZN2_CY6_FUNGAL_1"/>
    <property type="match status" value="1"/>
</dbReference>
<accession>A0A8H3FM84</accession>
<feature type="compositionally biased region" description="Basic and acidic residues" evidence="5">
    <location>
        <begin position="89"/>
        <end position="100"/>
    </location>
</feature>
<evidence type="ECO:0000256" key="1">
    <source>
        <dbReference type="ARBA" id="ARBA00022723"/>
    </source>
</evidence>
<dbReference type="InterPro" id="IPR036864">
    <property type="entry name" value="Zn2-C6_fun-type_DNA-bd_sf"/>
</dbReference>
<keyword evidence="4" id="KW-0539">Nucleus</keyword>
<dbReference type="AlphaFoldDB" id="A0A8H3FM84"/>
<reference evidence="7" key="1">
    <citation type="submission" date="2021-03" db="EMBL/GenBank/DDBJ databases">
        <authorList>
            <person name="Tagirdzhanova G."/>
        </authorList>
    </citation>
    <scope>NUCLEOTIDE SEQUENCE</scope>
</reference>
<evidence type="ECO:0000256" key="3">
    <source>
        <dbReference type="ARBA" id="ARBA00023163"/>
    </source>
</evidence>
<dbReference type="PANTHER" id="PTHR47424">
    <property type="entry name" value="REGULATORY PROTEIN GAL4"/>
    <property type="match status" value="1"/>
</dbReference>
<dbReference type="PANTHER" id="PTHR47424:SF12">
    <property type="entry name" value="TRANSCRIPTION FACTOR ASQA"/>
    <property type="match status" value="1"/>
</dbReference>
<keyword evidence="2" id="KW-0805">Transcription regulation</keyword>